<dbReference type="EMBL" id="JBHFFA010000001">
    <property type="protein sequence ID" value="KAL2651816.1"/>
    <property type="molecule type" value="Genomic_DNA"/>
</dbReference>
<dbReference type="Proteomes" id="UP001605036">
    <property type="component" value="Unassembled WGS sequence"/>
</dbReference>
<evidence type="ECO:0000313" key="1">
    <source>
        <dbReference type="EMBL" id="KAL2651816.1"/>
    </source>
</evidence>
<protein>
    <submittedName>
        <fullName evidence="1">Uncharacterized protein</fullName>
    </submittedName>
</protein>
<evidence type="ECO:0000313" key="2">
    <source>
        <dbReference type="Proteomes" id="UP001605036"/>
    </source>
</evidence>
<accession>A0ABD1ZMA2</accession>
<sequence length="81" mass="8620">MVPFHGPSVRAEAGPRVLVRVLELVSSTTLNSIGIGNSTVNSIGIVDECVCFEGKSFSLGSYSNCTQTTHPVSFRRGEFGD</sequence>
<name>A0ABD1ZMA2_9MARC</name>
<comment type="caution">
    <text evidence="1">The sequence shown here is derived from an EMBL/GenBank/DDBJ whole genome shotgun (WGS) entry which is preliminary data.</text>
</comment>
<reference evidence="1 2" key="1">
    <citation type="submission" date="2024-09" db="EMBL/GenBank/DDBJ databases">
        <title>Chromosome-scale assembly of Riccia fluitans.</title>
        <authorList>
            <person name="Paukszto L."/>
            <person name="Sawicki J."/>
            <person name="Karawczyk K."/>
            <person name="Piernik-Szablinska J."/>
            <person name="Szczecinska M."/>
            <person name="Mazdziarz M."/>
        </authorList>
    </citation>
    <scope>NUCLEOTIDE SEQUENCE [LARGE SCALE GENOMIC DNA]</scope>
    <source>
        <strain evidence="1">Rf_01</strain>
        <tissue evidence="1">Aerial parts of the thallus</tissue>
    </source>
</reference>
<proteinExistence type="predicted"/>
<gene>
    <name evidence="1" type="ORF">R1flu_019944</name>
</gene>
<keyword evidence="2" id="KW-1185">Reference proteome</keyword>
<dbReference type="AlphaFoldDB" id="A0ABD1ZMA2"/>
<organism evidence="1 2">
    <name type="scientific">Riccia fluitans</name>
    <dbReference type="NCBI Taxonomy" id="41844"/>
    <lineage>
        <taxon>Eukaryota</taxon>
        <taxon>Viridiplantae</taxon>
        <taxon>Streptophyta</taxon>
        <taxon>Embryophyta</taxon>
        <taxon>Marchantiophyta</taxon>
        <taxon>Marchantiopsida</taxon>
        <taxon>Marchantiidae</taxon>
        <taxon>Marchantiales</taxon>
        <taxon>Ricciaceae</taxon>
        <taxon>Riccia</taxon>
    </lineage>
</organism>